<evidence type="ECO:0000256" key="3">
    <source>
        <dbReference type="ARBA" id="ARBA00023125"/>
    </source>
</evidence>
<keyword evidence="3" id="KW-0238">DNA-binding</keyword>
<dbReference type="PRINTS" id="PR00039">
    <property type="entry name" value="HTHLYSR"/>
</dbReference>
<reference evidence="7 8" key="1">
    <citation type="submission" date="2020-08" db="EMBL/GenBank/DDBJ databases">
        <title>A Genomic Blueprint of the Chicken Gut Microbiome.</title>
        <authorList>
            <person name="Gilroy R."/>
            <person name="Ravi A."/>
            <person name="Getino M."/>
            <person name="Pursley I."/>
            <person name="Horton D.L."/>
            <person name="Alikhan N.-F."/>
            <person name="Baker D."/>
            <person name="Gharbi K."/>
            <person name="Hall N."/>
            <person name="Watson M."/>
            <person name="Adriaenssens E.M."/>
            <person name="Foster-Nyarko E."/>
            <person name="Jarju S."/>
            <person name="Secka A."/>
            <person name="Antonio M."/>
            <person name="Oren A."/>
            <person name="Chaudhuri R."/>
            <person name="La Ragione R.M."/>
            <person name="Hildebrand F."/>
            <person name="Pallen M.J."/>
        </authorList>
    </citation>
    <scope>NUCLEOTIDE SEQUENCE [LARGE SCALE GENOMIC DNA]</scope>
    <source>
        <strain evidence="7 8">Sa1YVA5</strain>
    </source>
</reference>
<dbReference type="AlphaFoldDB" id="A0A8I0HMK6"/>
<dbReference type="Pfam" id="PF00126">
    <property type="entry name" value="HTH_1"/>
    <property type="match status" value="1"/>
</dbReference>
<evidence type="ECO:0000256" key="1">
    <source>
        <dbReference type="ARBA" id="ARBA00009437"/>
    </source>
</evidence>
<dbReference type="CDD" id="cd08414">
    <property type="entry name" value="PBP2_LTTR_aromatics_like"/>
    <property type="match status" value="1"/>
</dbReference>
<keyword evidence="2" id="KW-0805">Transcription regulation</keyword>
<evidence type="ECO:0000313" key="8">
    <source>
        <dbReference type="Proteomes" id="UP000650224"/>
    </source>
</evidence>
<dbReference type="Proteomes" id="UP000650224">
    <property type="component" value="Unassembled WGS sequence"/>
</dbReference>
<dbReference type="Gene3D" id="1.10.10.10">
    <property type="entry name" value="Winged helix-like DNA-binding domain superfamily/Winged helix DNA-binding domain"/>
    <property type="match status" value="1"/>
</dbReference>
<dbReference type="SUPFAM" id="SSF53850">
    <property type="entry name" value="Periplasmic binding protein-like II"/>
    <property type="match status" value="1"/>
</dbReference>
<dbReference type="FunFam" id="1.10.10.10:FF:000001">
    <property type="entry name" value="LysR family transcriptional regulator"/>
    <property type="match status" value="1"/>
</dbReference>
<evidence type="ECO:0000256" key="2">
    <source>
        <dbReference type="ARBA" id="ARBA00023015"/>
    </source>
</evidence>
<keyword evidence="5" id="KW-0804">Transcription</keyword>
<evidence type="ECO:0000256" key="4">
    <source>
        <dbReference type="ARBA" id="ARBA00023159"/>
    </source>
</evidence>
<dbReference type="GO" id="GO:0003677">
    <property type="term" value="F:DNA binding"/>
    <property type="evidence" value="ECO:0007669"/>
    <property type="project" value="UniProtKB-KW"/>
</dbReference>
<accession>A0A8I0HMK6</accession>
<dbReference type="PROSITE" id="PS50931">
    <property type="entry name" value="HTH_LYSR"/>
    <property type="match status" value="1"/>
</dbReference>
<dbReference type="SUPFAM" id="SSF46785">
    <property type="entry name" value="Winged helix' DNA-binding domain"/>
    <property type="match status" value="1"/>
</dbReference>
<comment type="caution">
    <text evidence="7">The sequence shown here is derived from an EMBL/GenBank/DDBJ whole genome shotgun (WGS) entry which is preliminary data.</text>
</comment>
<comment type="similarity">
    <text evidence="1">Belongs to the LysR transcriptional regulatory family.</text>
</comment>
<keyword evidence="8" id="KW-1185">Reference proteome</keyword>
<evidence type="ECO:0000313" key="7">
    <source>
        <dbReference type="EMBL" id="MBD8029316.1"/>
    </source>
</evidence>
<feature type="domain" description="HTH lysR-type" evidence="6">
    <location>
        <begin position="1"/>
        <end position="58"/>
    </location>
</feature>
<protein>
    <submittedName>
        <fullName evidence="7">LysR family transcriptional regulator</fullName>
    </submittedName>
</protein>
<dbReference type="InterPro" id="IPR000847">
    <property type="entry name" value="LysR_HTH_N"/>
</dbReference>
<evidence type="ECO:0000256" key="5">
    <source>
        <dbReference type="ARBA" id="ARBA00023163"/>
    </source>
</evidence>
<name>A0A8I0HMK6_9CORY</name>
<dbReference type="PANTHER" id="PTHR30346">
    <property type="entry name" value="TRANSCRIPTIONAL DUAL REGULATOR HCAR-RELATED"/>
    <property type="match status" value="1"/>
</dbReference>
<dbReference type="Pfam" id="PF03466">
    <property type="entry name" value="LysR_substrate"/>
    <property type="match status" value="1"/>
</dbReference>
<sequence length="312" mass="33800">MEVEQARAFLAVAEELHFGRAADRLRIAQPPLSRIIKKLEQSLKAELFIRSTRSVELTAAGAALVEPAKKLVDASEAARRTVHEAVHGEIGVVKLGFAGASVHQSLGDLVRRVKKECPRITLELESSQFAHVGLQRVLDGTLDAVIGRWDFLPTEIDSLVVGVEELLVAVPSTHRLADRSEVSFRELAGEDWIVLPSGFGSALYSRMSSLSMSAGFIPNVIYTAPDSSTLMVLVGAEMGCTLTLDSVRNYVQGENVTFLPIVATNKHLDVRLIWDRSNTNPALQSVLETARRTFAAFASPDGKAGSSTASPR</sequence>
<dbReference type="PANTHER" id="PTHR30346:SF17">
    <property type="entry name" value="LYSR FAMILY TRANSCRIPTIONAL REGULATOR"/>
    <property type="match status" value="1"/>
</dbReference>
<evidence type="ECO:0000259" key="6">
    <source>
        <dbReference type="PROSITE" id="PS50931"/>
    </source>
</evidence>
<dbReference type="Gene3D" id="3.40.190.10">
    <property type="entry name" value="Periplasmic binding protein-like II"/>
    <property type="match status" value="2"/>
</dbReference>
<dbReference type="EMBL" id="JACSPR010000002">
    <property type="protein sequence ID" value="MBD8029316.1"/>
    <property type="molecule type" value="Genomic_DNA"/>
</dbReference>
<keyword evidence="4" id="KW-0010">Activator</keyword>
<dbReference type="InterPro" id="IPR036388">
    <property type="entry name" value="WH-like_DNA-bd_sf"/>
</dbReference>
<dbReference type="InterPro" id="IPR005119">
    <property type="entry name" value="LysR_subst-bd"/>
</dbReference>
<proteinExistence type="inferred from homology"/>
<dbReference type="GO" id="GO:0003700">
    <property type="term" value="F:DNA-binding transcription factor activity"/>
    <property type="evidence" value="ECO:0007669"/>
    <property type="project" value="InterPro"/>
</dbReference>
<dbReference type="GO" id="GO:0032993">
    <property type="term" value="C:protein-DNA complex"/>
    <property type="evidence" value="ECO:0007669"/>
    <property type="project" value="TreeGrafter"/>
</dbReference>
<gene>
    <name evidence="7" type="ORF">H9627_03065</name>
</gene>
<dbReference type="RefSeq" id="WP_191732569.1">
    <property type="nucleotide sequence ID" value="NZ_JACSPR010000002.1"/>
</dbReference>
<dbReference type="InterPro" id="IPR036390">
    <property type="entry name" value="WH_DNA-bd_sf"/>
</dbReference>
<organism evidence="7 8">
    <name type="scientific">Corynebacterium gallinarum</name>
    <dbReference type="NCBI Taxonomy" id="2762214"/>
    <lineage>
        <taxon>Bacteria</taxon>
        <taxon>Bacillati</taxon>
        <taxon>Actinomycetota</taxon>
        <taxon>Actinomycetes</taxon>
        <taxon>Mycobacteriales</taxon>
        <taxon>Corynebacteriaceae</taxon>
        <taxon>Corynebacterium</taxon>
    </lineage>
</organism>